<proteinExistence type="predicted"/>
<evidence type="ECO:0000256" key="1">
    <source>
        <dbReference type="SAM" id="MobiDB-lite"/>
    </source>
</evidence>
<dbReference type="Proteomes" id="UP001145021">
    <property type="component" value="Unassembled WGS sequence"/>
</dbReference>
<evidence type="ECO:0000313" key="2">
    <source>
        <dbReference type="EMBL" id="KAJ1645127.1"/>
    </source>
</evidence>
<accession>A0A9W8CK82</accession>
<reference evidence="2" key="1">
    <citation type="submission" date="2022-07" db="EMBL/GenBank/DDBJ databases">
        <title>Phylogenomic reconstructions and comparative analyses of Kickxellomycotina fungi.</title>
        <authorList>
            <person name="Reynolds N.K."/>
            <person name="Stajich J.E."/>
            <person name="Barry K."/>
            <person name="Grigoriev I.V."/>
            <person name="Crous P."/>
            <person name="Smith M.E."/>
        </authorList>
    </citation>
    <scope>NUCLEOTIDE SEQUENCE</scope>
    <source>
        <strain evidence="2">NBRC 105413</strain>
    </source>
</reference>
<feature type="compositionally biased region" description="Basic residues" evidence="1">
    <location>
        <begin position="316"/>
        <end position="334"/>
    </location>
</feature>
<dbReference type="AlphaFoldDB" id="A0A9W8CK82"/>
<name>A0A9W8CK82_9FUNG</name>
<feature type="region of interest" description="Disordered" evidence="1">
    <location>
        <begin position="309"/>
        <end position="336"/>
    </location>
</feature>
<organism evidence="2 3">
    <name type="scientific">Coemansia asiatica</name>
    <dbReference type="NCBI Taxonomy" id="1052880"/>
    <lineage>
        <taxon>Eukaryota</taxon>
        <taxon>Fungi</taxon>
        <taxon>Fungi incertae sedis</taxon>
        <taxon>Zoopagomycota</taxon>
        <taxon>Kickxellomycotina</taxon>
        <taxon>Kickxellomycetes</taxon>
        <taxon>Kickxellales</taxon>
        <taxon>Kickxellaceae</taxon>
        <taxon>Coemansia</taxon>
    </lineage>
</organism>
<feature type="compositionally biased region" description="Low complexity" evidence="1">
    <location>
        <begin position="385"/>
        <end position="402"/>
    </location>
</feature>
<gene>
    <name evidence="2" type="ORF">LPJ64_003234</name>
</gene>
<sequence length="456" mass="49684">MPNEKRPRSSNSETADNVAEERSKLPAPTESKEALQPYSQCSAAVKSRRRARLLWILGHLSGGNEPSLSEQALLLHDTFLCSADETARSLYDSLVDTSALAEIMGNISAMYQALPGDRRSGVLALASNVFSAAELDQRWGIRAGEHQLQMARQLAVEKRFPVDAYERNRPASKAKKSVQVRQAVEDLVARYAEKKVGVDGRRMVVAGQSLRSLHRQFLDENKGSVNMSFSTFRSLALEKFYLHGWNTPKPKNRPARLTVSAAMAPAVAVMPMGESQAYAQMEQEPFGSLIGSNIGSLFGQQDAIVGSNVGQLRGSPQHRHNHNNNNHSHNHPHYRMSGSLLSASASQQQLTPNGLGSDANIAQQHFASDLDFSTLGVGSSSSAYQHELQQLQQHQQQHQQHQLQHERESGQQLTLSVSPMELPSLALLSQDADTAVAATAAAAADGLFDSVASIPN</sequence>
<feature type="region of interest" description="Disordered" evidence="1">
    <location>
        <begin position="1"/>
        <end position="35"/>
    </location>
</feature>
<comment type="caution">
    <text evidence="2">The sequence shown here is derived from an EMBL/GenBank/DDBJ whole genome shotgun (WGS) entry which is preliminary data.</text>
</comment>
<feature type="non-terminal residue" evidence="2">
    <location>
        <position position="456"/>
    </location>
</feature>
<dbReference type="EMBL" id="JANBOH010000122">
    <property type="protein sequence ID" value="KAJ1645127.1"/>
    <property type="molecule type" value="Genomic_DNA"/>
</dbReference>
<protein>
    <submittedName>
        <fullName evidence="2">Uncharacterized protein</fullName>
    </submittedName>
</protein>
<feature type="region of interest" description="Disordered" evidence="1">
    <location>
        <begin position="385"/>
        <end position="410"/>
    </location>
</feature>
<evidence type="ECO:0000313" key="3">
    <source>
        <dbReference type="Proteomes" id="UP001145021"/>
    </source>
</evidence>
<keyword evidence="3" id="KW-1185">Reference proteome</keyword>